<dbReference type="InterPro" id="IPR035906">
    <property type="entry name" value="MetI-like_sf"/>
</dbReference>
<evidence type="ECO:0000259" key="8">
    <source>
        <dbReference type="Pfam" id="PF00528"/>
    </source>
</evidence>
<dbReference type="SUPFAM" id="SSF161098">
    <property type="entry name" value="MetI-like"/>
    <property type="match status" value="1"/>
</dbReference>
<feature type="transmembrane region" description="Helical" evidence="7">
    <location>
        <begin position="151"/>
        <end position="170"/>
    </location>
</feature>
<feature type="domain" description="ABC transmembrane type-1" evidence="8">
    <location>
        <begin position="102"/>
        <end position="275"/>
    </location>
</feature>
<protein>
    <submittedName>
        <fullName evidence="9">ABC transporter permease subunit</fullName>
    </submittedName>
</protein>
<evidence type="ECO:0000256" key="7">
    <source>
        <dbReference type="SAM" id="Phobius"/>
    </source>
</evidence>
<reference evidence="9 10" key="1">
    <citation type="submission" date="2023-04" db="EMBL/GenBank/DDBJ databases">
        <title>Fusibacter bizertensis strain WBS, isolated from littoral bottom sediments of the Arctic seas - biochemical and genomic analysis.</title>
        <authorList>
            <person name="Brioukhanov A.L."/>
        </authorList>
    </citation>
    <scope>NUCLEOTIDE SEQUENCE [LARGE SCALE GENOMIC DNA]</scope>
    <source>
        <strain evidence="9 10">WBS</strain>
    </source>
</reference>
<dbReference type="RefSeq" id="WP_281095438.1">
    <property type="nucleotide sequence ID" value="NZ_JARYZI010000013.1"/>
</dbReference>
<feature type="transmembrane region" description="Helical" evidence="7">
    <location>
        <begin position="38"/>
        <end position="57"/>
    </location>
</feature>
<proteinExistence type="predicted"/>
<keyword evidence="4 7" id="KW-0812">Transmembrane</keyword>
<dbReference type="Pfam" id="PF00528">
    <property type="entry name" value="BPD_transp_1"/>
    <property type="match status" value="1"/>
</dbReference>
<feature type="transmembrane region" description="Helical" evidence="7">
    <location>
        <begin position="252"/>
        <end position="272"/>
    </location>
</feature>
<keyword evidence="6 7" id="KW-0472">Membrane</keyword>
<dbReference type="PANTHER" id="PTHR30151:SF0">
    <property type="entry name" value="ABC TRANSPORTER PERMEASE PROTEIN MJ0413-RELATED"/>
    <property type="match status" value="1"/>
</dbReference>
<evidence type="ECO:0000256" key="1">
    <source>
        <dbReference type="ARBA" id="ARBA00004651"/>
    </source>
</evidence>
<sequence>MRPLEYQKRNKSMKQYNKIFMQRKSSLLNSKHKTRDQIIFLLMILGVWEVIVKLKVYPESLFPSVSTVIERLLYMFFHESLISKIIFSLGIVFFALIVSLIIAFGLVCVSKKINFFKNGISLINGIASPLPGVAVLPIVILWMGISSTSMILIMIHAMVWPLYSTLLLSADRLSSQYSRMIKVFRIDFKTMMIQIYLRGMMPDLLSGIEIAWSRGWRALISIEMIFGIVGKNSGLGWLIYERRMYMDTSGMIAGLVAIAMCGTIFERLIHFAQQREVVS</sequence>
<keyword evidence="5 7" id="KW-1133">Transmembrane helix</keyword>
<dbReference type="PANTHER" id="PTHR30151">
    <property type="entry name" value="ALKANE SULFONATE ABC TRANSPORTER-RELATED, MEMBRANE SUBUNIT"/>
    <property type="match status" value="1"/>
</dbReference>
<keyword evidence="3" id="KW-1003">Cell membrane</keyword>
<dbReference type="Gene3D" id="1.10.3720.10">
    <property type="entry name" value="MetI-like"/>
    <property type="match status" value="1"/>
</dbReference>
<keyword evidence="2" id="KW-0813">Transport</keyword>
<feature type="transmembrane region" description="Helical" evidence="7">
    <location>
        <begin position="85"/>
        <end position="109"/>
    </location>
</feature>
<feature type="transmembrane region" description="Helical" evidence="7">
    <location>
        <begin position="218"/>
        <end position="240"/>
    </location>
</feature>
<dbReference type="InterPro" id="IPR000515">
    <property type="entry name" value="MetI-like"/>
</dbReference>
<dbReference type="EMBL" id="JARYZI010000013">
    <property type="protein sequence ID" value="MDH8679541.1"/>
    <property type="molecule type" value="Genomic_DNA"/>
</dbReference>
<name>A0ABT6NGK4_9FIRM</name>
<accession>A0ABT6NGK4</accession>
<dbReference type="Proteomes" id="UP001158045">
    <property type="component" value="Unassembled WGS sequence"/>
</dbReference>
<gene>
    <name evidence="9" type="ORF">QE109_15385</name>
</gene>
<comment type="subcellular location">
    <subcellularLocation>
        <location evidence="1">Cell membrane</location>
        <topology evidence="1">Multi-pass membrane protein</topology>
    </subcellularLocation>
</comment>
<evidence type="ECO:0000256" key="3">
    <source>
        <dbReference type="ARBA" id="ARBA00022475"/>
    </source>
</evidence>
<evidence type="ECO:0000256" key="2">
    <source>
        <dbReference type="ARBA" id="ARBA00022448"/>
    </source>
</evidence>
<organism evidence="9 10">
    <name type="scientific">Fusibacter bizertensis</name>
    <dbReference type="NCBI Taxonomy" id="1488331"/>
    <lineage>
        <taxon>Bacteria</taxon>
        <taxon>Bacillati</taxon>
        <taxon>Bacillota</taxon>
        <taxon>Clostridia</taxon>
        <taxon>Eubacteriales</taxon>
        <taxon>Eubacteriales Family XII. Incertae Sedis</taxon>
        <taxon>Fusibacter</taxon>
    </lineage>
</organism>
<feature type="transmembrane region" description="Helical" evidence="7">
    <location>
        <begin position="121"/>
        <end position="145"/>
    </location>
</feature>
<evidence type="ECO:0000313" key="9">
    <source>
        <dbReference type="EMBL" id="MDH8679541.1"/>
    </source>
</evidence>
<evidence type="ECO:0000256" key="4">
    <source>
        <dbReference type="ARBA" id="ARBA00022692"/>
    </source>
</evidence>
<evidence type="ECO:0000313" key="10">
    <source>
        <dbReference type="Proteomes" id="UP001158045"/>
    </source>
</evidence>
<keyword evidence="10" id="KW-1185">Reference proteome</keyword>
<evidence type="ECO:0000256" key="6">
    <source>
        <dbReference type="ARBA" id="ARBA00023136"/>
    </source>
</evidence>
<evidence type="ECO:0000256" key="5">
    <source>
        <dbReference type="ARBA" id="ARBA00022989"/>
    </source>
</evidence>
<comment type="caution">
    <text evidence="9">The sequence shown here is derived from an EMBL/GenBank/DDBJ whole genome shotgun (WGS) entry which is preliminary data.</text>
</comment>